<organism evidence="1 2">
    <name type="scientific">Veronia pacifica</name>
    <dbReference type="NCBI Taxonomy" id="1080227"/>
    <lineage>
        <taxon>Bacteria</taxon>
        <taxon>Pseudomonadati</taxon>
        <taxon>Pseudomonadota</taxon>
        <taxon>Gammaproteobacteria</taxon>
        <taxon>Vibrionales</taxon>
        <taxon>Vibrionaceae</taxon>
        <taxon>Veronia</taxon>
    </lineage>
</organism>
<dbReference type="STRING" id="1080227.A8L45_04900"/>
<gene>
    <name evidence="1" type="ORF">A8L45_04900</name>
</gene>
<evidence type="ECO:0000313" key="1">
    <source>
        <dbReference type="EMBL" id="ODA35252.1"/>
    </source>
</evidence>
<name>A0A1C3EPY9_9GAMM</name>
<accession>A0A1C3EPY9</accession>
<protein>
    <submittedName>
        <fullName evidence="1">Uncharacterized protein</fullName>
    </submittedName>
</protein>
<dbReference type="Proteomes" id="UP000094936">
    <property type="component" value="Unassembled WGS sequence"/>
</dbReference>
<evidence type="ECO:0000313" key="2">
    <source>
        <dbReference type="Proteomes" id="UP000094936"/>
    </source>
</evidence>
<dbReference type="OrthoDB" id="5815706at2"/>
<dbReference type="EMBL" id="LYBM01000005">
    <property type="protein sequence ID" value="ODA35252.1"/>
    <property type="molecule type" value="Genomic_DNA"/>
</dbReference>
<keyword evidence="2" id="KW-1185">Reference proteome</keyword>
<sequence>MEKVLESFDKQDAAEWGKLISDVGNKRQPIKLLIGDKTKHEFVTYSCHTHKLQTDFLSPSLNLAKSQIQPTQNVVICDSKRYDSLFRLLTLLHHQAIVVLVDEMWTPDWCWHFRKHLFLTRQDLNFS</sequence>
<comment type="caution">
    <text evidence="1">The sequence shown here is derived from an EMBL/GenBank/DDBJ whole genome shotgun (WGS) entry which is preliminary data.</text>
</comment>
<proteinExistence type="predicted"/>
<dbReference type="AlphaFoldDB" id="A0A1C3EPY9"/>
<dbReference type="RefSeq" id="WP_068899825.1">
    <property type="nucleotide sequence ID" value="NZ_JBHUIF010000033.1"/>
</dbReference>
<reference evidence="1 2" key="1">
    <citation type="submission" date="2016-05" db="EMBL/GenBank/DDBJ databases">
        <title>Genomic Taxonomy of the Vibrionaceae.</title>
        <authorList>
            <person name="Gomez-Gil B."/>
            <person name="Enciso-Ibarra J."/>
        </authorList>
    </citation>
    <scope>NUCLEOTIDE SEQUENCE [LARGE SCALE GENOMIC DNA]</scope>
    <source>
        <strain evidence="1 2">CAIM 1920</strain>
    </source>
</reference>